<sequence>MDTSLELHLQTSEDSPTLNSLSVRGLSLTQLRRSRPKQKLQEETDQSKKYKERAQRNKQKMHGAGAKSKRKMQNVNQRIWSINRRDEQIQSLDCSPSLLIGVTPFCFTDSRACTGGGSW</sequence>
<dbReference type="EMBL" id="BSXV01001596">
    <property type="protein sequence ID" value="GME93326.1"/>
    <property type="molecule type" value="Genomic_DNA"/>
</dbReference>
<accession>A0ACB5TQL5</accession>
<evidence type="ECO:0000313" key="1">
    <source>
        <dbReference type="EMBL" id="GME93326.1"/>
    </source>
</evidence>
<protein>
    <submittedName>
        <fullName evidence="1">Unnamed protein product</fullName>
    </submittedName>
</protein>
<comment type="caution">
    <text evidence="1">The sequence shown here is derived from an EMBL/GenBank/DDBJ whole genome shotgun (WGS) entry which is preliminary data.</text>
</comment>
<gene>
    <name evidence="1" type="ORF">Cboi01_000310100</name>
</gene>
<organism evidence="1 2">
    <name type="scientific">Candida boidinii</name>
    <name type="common">Yeast</name>
    <dbReference type="NCBI Taxonomy" id="5477"/>
    <lineage>
        <taxon>Eukaryota</taxon>
        <taxon>Fungi</taxon>
        <taxon>Dikarya</taxon>
        <taxon>Ascomycota</taxon>
        <taxon>Saccharomycotina</taxon>
        <taxon>Pichiomycetes</taxon>
        <taxon>Pichiales</taxon>
        <taxon>Pichiaceae</taxon>
        <taxon>Ogataea</taxon>
        <taxon>Ogataea/Candida clade</taxon>
    </lineage>
</organism>
<evidence type="ECO:0000313" key="2">
    <source>
        <dbReference type="Proteomes" id="UP001165101"/>
    </source>
</evidence>
<name>A0ACB5TQL5_CANBO</name>
<dbReference type="Proteomes" id="UP001165101">
    <property type="component" value="Unassembled WGS sequence"/>
</dbReference>
<proteinExistence type="predicted"/>
<reference evidence="1" key="1">
    <citation type="submission" date="2023-04" db="EMBL/GenBank/DDBJ databases">
        <title>Candida boidinii NBRC 1967.</title>
        <authorList>
            <person name="Ichikawa N."/>
            <person name="Sato H."/>
            <person name="Tonouchi N."/>
        </authorList>
    </citation>
    <scope>NUCLEOTIDE SEQUENCE</scope>
    <source>
        <strain evidence="1">NBRC 1967</strain>
    </source>
</reference>
<keyword evidence="2" id="KW-1185">Reference proteome</keyword>